<protein>
    <submittedName>
        <fullName evidence="4">DUF4349 domain-containing protein</fullName>
    </submittedName>
</protein>
<dbReference type="PROSITE" id="PS51257">
    <property type="entry name" value="PROKAR_LIPOPROTEIN"/>
    <property type="match status" value="1"/>
</dbReference>
<keyword evidence="2" id="KW-0732">Signal</keyword>
<dbReference type="Proteomes" id="UP000809273">
    <property type="component" value="Unassembled WGS sequence"/>
</dbReference>
<sequence>MKNNRLNILLVSILVLAFAAFSCGKSEEARFPGMGGKTKELVMEYELAEEPAEAPPAPGETVTTPETEVPNVIKRKIIKSAQITIKTKNFLKSFDTLQDMVKSEKGFIADSSSYKSDLGNMSGEITIRVPPDNFESLIKKIETLGDIESKKITGEDITKTYYDLELRLKTKEEMQRRLLDLLAKRTTNVKDLLEVERELGRILEEIESIKGTLRYYDNLLGMSTITLNLAEPSPIGPSKSAWTPLKNSIRDSLEAFSYSIRALMIFIFAVLPWLLLFLIFIVALWKSLKYLRRDKGKVKASKK</sequence>
<dbReference type="EMBL" id="JAFGIX010000025">
    <property type="protein sequence ID" value="MBN1572566.1"/>
    <property type="molecule type" value="Genomic_DNA"/>
</dbReference>
<reference evidence="4" key="1">
    <citation type="journal article" date="2021" name="Environ. Microbiol.">
        <title>Genomic characterization of three novel Desulfobacterota classes expand the metabolic and phylogenetic diversity of the phylum.</title>
        <authorList>
            <person name="Murphy C.L."/>
            <person name="Biggerstaff J."/>
            <person name="Eichhorn A."/>
            <person name="Ewing E."/>
            <person name="Shahan R."/>
            <person name="Soriano D."/>
            <person name="Stewart S."/>
            <person name="VanMol K."/>
            <person name="Walker R."/>
            <person name="Walters P."/>
            <person name="Elshahed M.S."/>
            <person name="Youssef N.H."/>
        </authorList>
    </citation>
    <scope>NUCLEOTIDE SEQUENCE</scope>
    <source>
        <strain evidence="4">Zod_Metabat.24</strain>
    </source>
</reference>
<feature type="signal peptide" evidence="2">
    <location>
        <begin position="1"/>
        <end position="22"/>
    </location>
</feature>
<comment type="caution">
    <text evidence="4">The sequence shown here is derived from an EMBL/GenBank/DDBJ whole genome shotgun (WGS) entry which is preliminary data.</text>
</comment>
<keyword evidence="1" id="KW-0472">Membrane</keyword>
<organism evidence="4 5">
    <name type="scientific">Candidatus Zymogenus saltonus</name>
    <dbReference type="NCBI Taxonomy" id="2844893"/>
    <lineage>
        <taxon>Bacteria</taxon>
        <taxon>Deltaproteobacteria</taxon>
        <taxon>Candidatus Zymogenia</taxon>
        <taxon>Candidatus Zymogeniales</taxon>
        <taxon>Candidatus Zymogenaceae</taxon>
        <taxon>Candidatus Zymogenus</taxon>
    </lineage>
</organism>
<evidence type="ECO:0000259" key="3">
    <source>
        <dbReference type="Pfam" id="PF14257"/>
    </source>
</evidence>
<keyword evidence="1" id="KW-1133">Transmembrane helix</keyword>
<evidence type="ECO:0000313" key="4">
    <source>
        <dbReference type="EMBL" id="MBN1572566.1"/>
    </source>
</evidence>
<name>A0A9D8PKI3_9DELT</name>
<feature type="domain" description="DUF4349" evidence="3">
    <location>
        <begin position="75"/>
        <end position="285"/>
    </location>
</feature>
<evidence type="ECO:0000313" key="5">
    <source>
        <dbReference type="Proteomes" id="UP000809273"/>
    </source>
</evidence>
<dbReference type="AlphaFoldDB" id="A0A9D8PKI3"/>
<reference evidence="4" key="2">
    <citation type="submission" date="2021-01" db="EMBL/GenBank/DDBJ databases">
        <authorList>
            <person name="Hahn C.R."/>
            <person name="Youssef N.H."/>
            <person name="Elshahed M."/>
        </authorList>
    </citation>
    <scope>NUCLEOTIDE SEQUENCE</scope>
    <source>
        <strain evidence="4">Zod_Metabat.24</strain>
    </source>
</reference>
<accession>A0A9D8PKI3</accession>
<feature type="chain" id="PRO_5038593717" evidence="2">
    <location>
        <begin position="23"/>
        <end position="303"/>
    </location>
</feature>
<evidence type="ECO:0000256" key="2">
    <source>
        <dbReference type="SAM" id="SignalP"/>
    </source>
</evidence>
<proteinExistence type="predicted"/>
<keyword evidence="1" id="KW-0812">Transmembrane</keyword>
<dbReference type="InterPro" id="IPR025645">
    <property type="entry name" value="DUF4349"/>
</dbReference>
<feature type="transmembrane region" description="Helical" evidence="1">
    <location>
        <begin position="262"/>
        <end position="285"/>
    </location>
</feature>
<evidence type="ECO:0000256" key="1">
    <source>
        <dbReference type="SAM" id="Phobius"/>
    </source>
</evidence>
<dbReference type="Pfam" id="PF14257">
    <property type="entry name" value="DUF4349"/>
    <property type="match status" value="1"/>
</dbReference>
<gene>
    <name evidence="4" type="ORF">JW984_05140</name>
</gene>